<keyword evidence="12" id="KW-0411">Iron-sulfur</keyword>
<dbReference type="GO" id="GO:0008177">
    <property type="term" value="F:succinate dehydrogenase (quinone) activity"/>
    <property type="evidence" value="ECO:0007669"/>
    <property type="project" value="UniProtKB-EC"/>
</dbReference>
<evidence type="ECO:0000256" key="4">
    <source>
        <dbReference type="ARBA" id="ARBA00009433"/>
    </source>
</evidence>
<dbReference type="FunFam" id="1.10.1060.10:FF:000003">
    <property type="entry name" value="Succinate dehydrogenase iron-sulfur subunit"/>
    <property type="match status" value="1"/>
</dbReference>
<dbReference type="Gene3D" id="1.10.1060.10">
    <property type="entry name" value="Alpha-helical ferredoxin"/>
    <property type="match status" value="1"/>
</dbReference>
<keyword evidence="11" id="KW-0408">Iron</keyword>
<dbReference type="NCBIfam" id="TIGR00384">
    <property type="entry name" value="dhsB"/>
    <property type="match status" value="1"/>
</dbReference>
<dbReference type="PANTHER" id="PTHR11921:SF29">
    <property type="entry name" value="SUCCINATE DEHYDROGENASE [UBIQUINONE] IRON-SULFUR SUBUNIT, MITOCHONDRIAL"/>
    <property type="match status" value="1"/>
</dbReference>
<dbReference type="InterPro" id="IPR036010">
    <property type="entry name" value="2Fe-2S_ferredoxin-like_sf"/>
</dbReference>
<accession>A0A7T0C2Y5</accession>
<comment type="similarity">
    <text evidence="4">Belongs to the succinate dehydrogenase/fumarate reductase iron-sulfur protein family.</text>
</comment>
<dbReference type="PROSITE" id="PS51085">
    <property type="entry name" value="2FE2S_FER_2"/>
    <property type="match status" value="1"/>
</dbReference>
<evidence type="ECO:0000256" key="6">
    <source>
        <dbReference type="ARBA" id="ARBA00022485"/>
    </source>
</evidence>
<evidence type="ECO:0000256" key="9">
    <source>
        <dbReference type="ARBA" id="ARBA00022723"/>
    </source>
</evidence>
<keyword evidence="7" id="KW-0816">Tricarboxylic acid cycle</keyword>
<dbReference type="InterPro" id="IPR004489">
    <property type="entry name" value="Succ_DH/fum_Rdtase_Fe-S"/>
</dbReference>
<comment type="cofactor">
    <cofactor evidence="2">
        <name>[4Fe-4S] cluster</name>
        <dbReference type="ChEBI" id="CHEBI:49883"/>
    </cofactor>
</comment>
<dbReference type="InterPro" id="IPR001041">
    <property type="entry name" value="2Fe-2S_ferredoxin-type"/>
</dbReference>
<protein>
    <recommendedName>
        <fullName evidence="5">succinate dehydrogenase</fullName>
        <ecNumber evidence="5">1.3.5.1</ecNumber>
    </recommendedName>
</protein>
<keyword evidence="10 17" id="KW-0560">Oxidoreductase</keyword>
<dbReference type="Pfam" id="PF13085">
    <property type="entry name" value="Fer2_3"/>
    <property type="match status" value="1"/>
</dbReference>
<evidence type="ECO:0000313" key="17">
    <source>
        <dbReference type="EMBL" id="QPJ65422.1"/>
    </source>
</evidence>
<evidence type="ECO:0000256" key="1">
    <source>
        <dbReference type="ARBA" id="ARBA00001927"/>
    </source>
</evidence>
<dbReference type="CDD" id="cd00207">
    <property type="entry name" value="fer2"/>
    <property type="match status" value="1"/>
</dbReference>
<gene>
    <name evidence="17" type="primary">sdhB</name>
    <name evidence="17" type="ORF">G3M78_08470</name>
</gene>
<dbReference type="InterPro" id="IPR009051">
    <property type="entry name" value="Helical_ferredxn"/>
</dbReference>
<dbReference type="GO" id="GO:0051537">
    <property type="term" value="F:2 iron, 2 sulfur cluster binding"/>
    <property type="evidence" value="ECO:0007669"/>
    <property type="project" value="UniProtKB-KW"/>
</dbReference>
<evidence type="ECO:0000256" key="11">
    <source>
        <dbReference type="ARBA" id="ARBA00023004"/>
    </source>
</evidence>
<comment type="pathway">
    <text evidence="3">Carbohydrate metabolism; tricarboxylic acid cycle; fumarate from succinate (bacterial route): step 1/1.</text>
</comment>
<evidence type="ECO:0000256" key="10">
    <source>
        <dbReference type="ARBA" id="ARBA00023002"/>
    </source>
</evidence>
<dbReference type="GO" id="GO:0006099">
    <property type="term" value="P:tricarboxylic acid cycle"/>
    <property type="evidence" value="ECO:0007669"/>
    <property type="project" value="UniProtKB-KW"/>
</dbReference>
<dbReference type="InterPro" id="IPR017896">
    <property type="entry name" value="4Fe4S_Fe-S-bd"/>
</dbReference>
<dbReference type="GO" id="GO:0051538">
    <property type="term" value="F:3 iron, 4 sulfur cluster binding"/>
    <property type="evidence" value="ECO:0007669"/>
    <property type="project" value="UniProtKB-KW"/>
</dbReference>
<dbReference type="InterPro" id="IPR012675">
    <property type="entry name" value="Beta-grasp_dom_sf"/>
</dbReference>
<dbReference type="InterPro" id="IPR017900">
    <property type="entry name" value="4Fe4S_Fe_S_CS"/>
</dbReference>
<evidence type="ECO:0000259" key="16">
    <source>
        <dbReference type="PROSITE" id="PS51085"/>
    </source>
</evidence>
<keyword evidence="13" id="KW-0003">3Fe-4S</keyword>
<evidence type="ECO:0000313" key="18">
    <source>
        <dbReference type="Proteomes" id="UP000594464"/>
    </source>
</evidence>
<evidence type="ECO:0000256" key="7">
    <source>
        <dbReference type="ARBA" id="ARBA00022532"/>
    </source>
</evidence>
<dbReference type="PROSITE" id="PS00197">
    <property type="entry name" value="2FE2S_FER_1"/>
    <property type="match status" value="1"/>
</dbReference>
<evidence type="ECO:0000256" key="15">
    <source>
        <dbReference type="ARBA" id="ARBA00066269"/>
    </source>
</evidence>
<dbReference type="KEGG" id="nva:G3M78_08470"/>
<proteinExistence type="inferred from homology"/>
<comment type="subunit">
    <text evidence="15">Part of an enzyme complex containing three subunits: a flavoprotein (frdA), an iron-sulfur protein (frdB), and diheme cytochrome b (frdC).</text>
</comment>
<dbReference type="GO" id="GO:0022904">
    <property type="term" value="P:respiratory electron transport chain"/>
    <property type="evidence" value="ECO:0007669"/>
    <property type="project" value="TreeGrafter"/>
</dbReference>
<dbReference type="SUPFAM" id="SSF46548">
    <property type="entry name" value="alpha-helical ferredoxin"/>
    <property type="match status" value="1"/>
</dbReference>
<dbReference type="EC" id="1.3.5.1" evidence="5"/>
<dbReference type="SUPFAM" id="SSF54292">
    <property type="entry name" value="2Fe-2S ferredoxin-like"/>
    <property type="match status" value="1"/>
</dbReference>
<evidence type="ECO:0000256" key="12">
    <source>
        <dbReference type="ARBA" id="ARBA00023014"/>
    </source>
</evidence>
<feature type="domain" description="2Fe-2S ferredoxin-type" evidence="16">
    <location>
        <begin position="4"/>
        <end position="94"/>
    </location>
</feature>
<dbReference type="GO" id="GO:0046872">
    <property type="term" value="F:metal ion binding"/>
    <property type="evidence" value="ECO:0007669"/>
    <property type="project" value="UniProtKB-KW"/>
</dbReference>
<keyword evidence="9" id="KW-0479">Metal-binding</keyword>
<evidence type="ECO:0000256" key="5">
    <source>
        <dbReference type="ARBA" id="ARBA00012792"/>
    </source>
</evidence>
<evidence type="ECO:0000256" key="14">
    <source>
        <dbReference type="ARBA" id="ARBA00034078"/>
    </source>
</evidence>
<evidence type="ECO:0000256" key="3">
    <source>
        <dbReference type="ARBA" id="ARBA00004894"/>
    </source>
</evidence>
<dbReference type="GO" id="GO:0051539">
    <property type="term" value="F:4 iron, 4 sulfur cluster binding"/>
    <property type="evidence" value="ECO:0007669"/>
    <property type="project" value="UniProtKB-KW"/>
</dbReference>
<dbReference type="NCBIfam" id="NF004616">
    <property type="entry name" value="PRK05950.1"/>
    <property type="match status" value="1"/>
</dbReference>
<dbReference type="PROSITE" id="PS00198">
    <property type="entry name" value="4FE4S_FER_1"/>
    <property type="match status" value="1"/>
</dbReference>
<name>A0A7T0C2Y5_9BACT</name>
<dbReference type="Proteomes" id="UP000594464">
    <property type="component" value="Chromosome"/>
</dbReference>
<dbReference type="Gene3D" id="3.10.20.30">
    <property type="match status" value="1"/>
</dbReference>
<dbReference type="Pfam" id="PF13183">
    <property type="entry name" value="Fer4_8"/>
    <property type="match status" value="1"/>
</dbReference>
<comment type="cofactor">
    <cofactor evidence="1">
        <name>[3Fe-4S] cluster</name>
        <dbReference type="ChEBI" id="CHEBI:21137"/>
    </cofactor>
</comment>
<keyword evidence="6" id="KW-0004">4Fe-4S</keyword>
<evidence type="ECO:0000256" key="8">
    <source>
        <dbReference type="ARBA" id="ARBA00022714"/>
    </source>
</evidence>
<dbReference type="InterPro" id="IPR050573">
    <property type="entry name" value="SDH/FRD_Iron-Sulfur"/>
</dbReference>
<dbReference type="InterPro" id="IPR006058">
    <property type="entry name" value="2Fe2S_fd_BS"/>
</dbReference>
<dbReference type="PANTHER" id="PTHR11921">
    <property type="entry name" value="SUCCINATE DEHYDROGENASE IRON-SULFUR PROTEIN"/>
    <property type="match status" value="1"/>
</dbReference>
<dbReference type="InterPro" id="IPR025192">
    <property type="entry name" value="Succ_DH/fum_Rdtase_N"/>
</dbReference>
<organism evidence="17 18">
    <name type="scientific">Candidatus Nitrohelix vancouverensis</name>
    <dbReference type="NCBI Taxonomy" id="2705534"/>
    <lineage>
        <taxon>Bacteria</taxon>
        <taxon>Pseudomonadati</taxon>
        <taxon>Nitrospinota/Tectimicrobiota group</taxon>
        <taxon>Nitrospinota</taxon>
        <taxon>Nitrospinia</taxon>
        <taxon>Nitrospinales</taxon>
        <taxon>Nitrospinaceae</taxon>
        <taxon>Candidatus Nitrohelix</taxon>
    </lineage>
</organism>
<sequence>MSKFKIKRYNPEKQAEAYFEEFDFEIPEGATLLDCMNHIKWTMDGSFTFRMSCRSAICGSCAVRVNGHATLACQKQAVDLLKKDEVVLEPLGNMKPMKDLAVDFTQFWDKVNKVNPYLKSPSTPPEKERLQSPEEFKLIDDASTCIMCGACYSDCNVLEVDENFLGPAALAKAQRFVSDTRDENTLERVKNLSEYGGIWDCTHCAECVERCPKPAQPFYRIKEIMTVALEKGVHDNVGARHALSFVDSVKHSGRLNENKLPVESMGFFNIKGLLELVPVGLRMLLKRKVPPIFHKSIDDVQDVRRIFRKLNQ</sequence>
<reference evidence="18" key="1">
    <citation type="submission" date="2020-02" db="EMBL/GenBank/DDBJ databases">
        <title>Genomic and physiological characterization of two novel Nitrospinaceae genera.</title>
        <authorList>
            <person name="Mueller A.J."/>
            <person name="Jung M.-Y."/>
            <person name="Strachan C.R."/>
            <person name="Herbold C.W."/>
            <person name="Kirkegaard R.H."/>
            <person name="Daims H."/>
        </authorList>
    </citation>
    <scope>NUCLEOTIDE SEQUENCE [LARGE SCALE GENOMIC DNA]</scope>
</reference>
<dbReference type="EMBL" id="CP048620">
    <property type="protein sequence ID" value="QPJ65422.1"/>
    <property type="molecule type" value="Genomic_DNA"/>
</dbReference>
<keyword evidence="8" id="KW-0001">2Fe-2S</keyword>
<dbReference type="GO" id="GO:0009055">
    <property type="term" value="F:electron transfer activity"/>
    <property type="evidence" value="ECO:0007669"/>
    <property type="project" value="InterPro"/>
</dbReference>
<comment type="cofactor">
    <cofactor evidence="14">
        <name>[2Fe-2S] cluster</name>
        <dbReference type="ChEBI" id="CHEBI:190135"/>
    </cofactor>
</comment>
<evidence type="ECO:0000256" key="2">
    <source>
        <dbReference type="ARBA" id="ARBA00001966"/>
    </source>
</evidence>
<evidence type="ECO:0000256" key="13">
    <source>
        <dbReference type="ARBA" id="ARBA00023291"/>
    </source>
</evidence>
<dbReference type="AlphaFoldDB" id="A0A7T0C2Y5"/>